<accession>A0A151B5C2</accession>
<dbReference type="Proteomes" id="UP000075531">
    <property type="component" value="Unassembled WGS sequence"/>
</dbReference>
<reference evidence="2 3" key="1">
    <citation type="submission" date="2016-02" db="EMBL/GenBank/DDBJ databases">
        <title>Genome sequence of Clostridium tepidiprofundi DSM 19306.</title>
        <authorList>
            <person name="Poehlein A."/>
            <person name="Daniel R."/>
        </authorList>
    </citation>
    <scope>NUCLEOTIDE SEQUENCE [LARGE SCALE GENOMIC DNA]</scope>
    <source>
        <strain evidence="2 3">DSM 19306</strain>
    </source>
</reference>
<evidence type="ECO:0000259" key="1">
    <source>
        <dbReference type="Pfam" id="PF13808"/>
    </source>
</evidence>
<dbReference type="InterPro" id="IPR047647">
    <property type="entry name" value="ISAs1_transpos"/>
</dbReference>
<comment type="caution">
    <text evidence="2">The sequence shown here is derived from an EMBL/GenBank/DDBJ whole genome shotgun (WGS) entry which is preliminary data.</text>
</comment>
<name>A0A151B5C2_9CLOT</name>
<dbReference type="PANTHER" id="PTHR30298">
    <property type="entry name" value="H REPEAT-ASSOCIATED PREDICTED TRANSPOSASE"/>
    <property type="match status" value="1"/>
</dbReference>
<dbReference type="OrthoDB" id="9815086at2"/>
<gene>
    <name evidence="2" type="ORF">CLTEP_09280</name>
</gene>
<dbReference type="EMBL" id="LTBA01000006">
    <property type="protein sequence ID" value="KYH35108.1"/>
    <property type="molecule type" value="Genomic_DNA"/>
</dbReference>
<dbReference type="PATRIC" id="fig|1121338.3.peg.955"/>
<dbReference type="STRING" id="1121338.CLTEP_09280"/>
<evidence type="ECO:0000313" key="2">
    <source>
        <dbReference type="EMBL" id="KYH35108.1"/>
    </source>
</evidence>
<feature type="domain" description="H repeat-associated protein N-terminal" evidence="1">
    <location>
        <begin position="6"/>
        <end position="92"/>
    </location>
</feature>
<dbReference type="PANTHER" id="PTHR30298:SF0">
    <property type="entry name" value="PROTEIN YBFL-RELATED"/>
    <property type="match status" value="1"/>
</dbReference>
<dbReference type="InterPro" id="IPR051698">
    <property type="entry name" value="Transposase_11-like"/>
</dbReference>
<keyword evidence="3" id="KW-1185">Reference proteome</keyword>
<organism evidence="2 3">
    <name type="scientific">Clostridium tepidiprofundi DSM 19306</name>
    <dbReference type="NCBI Taxonomy" id="1121338"/>
    <lineage>
        <taxon>Bacteria</taxon>
        <taxon>Bacillati</taxon>
        <taxon>Bacillota</taxon>
        <taxon>Clostridia</taxon>
        <taxon>Eubacteriales</taxon>
        <taxon>Clostridiaceae</taxon>
        <taxon>Clostridium</taxon>
    </lineage>
</organism>
<proteinExistence type="predicted"/>
<dbReference type="Pfam" id="PF13808">
    <property type="entry name" value="DDE_Tnp_1_assoc"/>
    <property type="match status" value="1"/>
</dbReference>
<dbReference type="InterPro" id="IPR032806">
    <property type="entry name" value="YbfD_N"/>
</dbReference>
<dbReference type="AlphaFoldDB" id="A0A151B5C2"/>
<dbReference type="NCBIfam" id="NF033564">
    <property type="entry name" value="transpos_ISAs1"/>
    <property type="match status" value="1"/>
</dbReference>
<sequence length="166" mass="19040">MKSLVENLEEVKDYRKGNAIDHKLIDILVIAVLETLCGCEGWKYIEQFGNAKKEWLKTFLELPNGIPSHDTFGRVFSNINPKEFHKTFIDWVNGIREFIDKDIVALDGKTLRRSHDKINEKKPIHVVSAWSNLNSLALGQIKVDEKSNEIIAIPELLKLLELKNCT</sequence>
<evidence type="ECO:0000313" key="3">
    <source>
        <dbReference type="Proteomes" id="UP000075531"/>
    </source>
</evidence>
<dbReference type="RefSeq" id="WP_066823253.1">
    <property type="nucleotide sequence ID" value="NZ_LTBA01000006.1"/>
</dbReference>
<protein>
    <recommendedName>
        <fullName evidence="1">H repeat-associated protein N-terminal domain-containing protein</fullName>
    </recommendedName>
</protein>